<dbReference type="GeneID" id="97434251"/>
<dbReference type="EMBL" id="BAAABZ010000045">
    <property type="protein sequence ID" value="GAA0538737.1"/>
    <property type="molecule type" value="Genomic_DNA"/>
</dbReference>
<dbReference type="Proteomes" id="UP001501576">
    <property type="component" value="Unassembled WGS sequence"/>
</dbReference>
<dbReference type="SMART" id="SM00530">
    <property type="entry name" value="HTH_XRE"/>
    <property type="match status" value="1"/>
</dbReference>
<name>A0ABN1DAQ3_9ACTN</name>
<dbReference type="InterPro" id="IPR010982">
    <property type="entry name" value="Lambda_DNA-bd_dom_sf"/>
</dbReference>
<protein>
    <submittedName>
        <fullName evidence="2">Helix-turn-helix transcriptional regulator</fullName>
    </submittedName>
</protein>
<comment type="caution">
    <text evidence="2">The sequence shown here is derived from an EMBL/GenBank/DDBJ whole genome shotgun (WGS) entry which is preliminary data.</text>
</comment>
<dbReference type="SUPFAM" id="SSF47413">
    <property type="entry name" value="lambda repressor-like DNA-binding domains"/>
    <property type="match status" value="1"/>
</dbReference>
<reference evidence="2 3" key="1">
    <citation type="journal article" date="2019" name="Int. J. Syst. Evol. Microbiol.">
        <title>The Global Catalogue of Microorganisms (GCM) 10K type strain sequencing project: providing services to taxonomists for standard genome sequencing and annotation.</title>
        <authorList>
            <consortium name="The Broad Institute Genomics Platform"/>
            <consortium name="The Broad Institute Genome Sequencing Center for Infectious Disease"/>
            <person name="Wu L."/>
            <person name="Ma J."/>
        </authorList>
    </citation>
    <scope>NUCLEOTIDE SEQUENCE [LARGE SCALE GENOMIC DNA]</scope>
    <source>
        <strain evidence="2 3">JCM 5052</strain>
    </source>
</reference>
<dbReference type="CDD" id="cd00093">
    <property type="entry name" value="HTH_XRE"/>
    <property type="match status" value="1"/>
</dbReference>
<dbReference type="PROSITE" id="PS50943">
    <property type="entry name" value="HTH_CROC1"/>
    <property type="match status" value="1"/>
</dbReference>
<evidence type="ECO:0000313" key="2">
    <source>
        <dbReference type="EMBL" id="GAA0538737.1"/>
    </source>
</evidence>
<dbReference type="Pfam" id="PF13560">
    <property type="entry name" value="HTH_31"/>
    <property type="match status" value="1"/>
</dbReference>
<organism evidence="2 3">
    <name type="scientific">Streptomyces mordarskii</name>
    <dbReference type="NCBI Taxonomy" id="1226758"/>
    <lineage>
        <taxon>Bacteria</taxon>
        <taxon>Bacillati</taxon>
        <taxon>Actinomycetota</taxon>
        <taxon>Actinomycetes</taxon>
        <taxon>Kitasatosporales</taxon>
        <taxon>Streptomycetaceae</taxon>
        <taxon>Streptomyces</taxon>
    </lineage>
</organism>
<gene>
    <name evidence="2" type="ORF">GCM10010390_45850</name>
</gene>
<accession>A0ABN1DAQ3</accession>
<evidence type="ECO:0000313" key="3">
    <source>
        <dbReference type="Proteomes" id="UP001501576"/>
    </source>
</evidence>
<evidence type="ECO:0000259" key="1">
    <source>
        <dbReference type="PROSITE" id="PS50943"/>
    </source>
</evidence>
<keyword evidence="3" id="KW-1185">Reference proteome</keyword>
<proteinExistence type="predicted"/>
<dbReference type="Gene3D" id="1.10.260.40">
    <property type="entry name" value="lambda repressor-like DNA-binding domains"/>
    <property type="match status" value="1"/>
</dbReference>
<dbReference type="Pfam" id="PF19054">
    <property type="entry name" value="DUF5753"/>
    <property type="match status" value="1"/>
</dbReference>
<feature type="domain" description="HTH cro/C1-type" evidence="1">
    <location>
        <begin position="18"/>
        <end position="72"/>
    </location>
</feature>
<dbReference type="RefSeq" id="WP_210566044.1">
    <property type="nucleotide sequence ID" value="NZ_BAAABZ010000045.1"/>
</dbReference>
<dbReference type="InterPro" id="IPR001387">
    <property type="entry name" value="Cro/C1-type_HTH"/>
</dbReference>
<sequence>MPPRSVPTARQVRLGAELRKLRERAGLTAREAGELISANQARISNIETGRFGLSEQRVRTLAHNYSCADEHLISALVAMTGKQKRGWWEEYRGRLPASLLDLAEHMHHATEVWMANVLHIPGLLQTADYARAVFSEAVPSLPPPDVEHRVSFRIKLQEILYAARPTPFKAVIHEAALRMPFGGPTTTRHQLQHILDMSERADITVLTVPFRSGVFPGSGQSVVYFGGPVPQLDTVLLDQSHGTVLLDAEAQLEKYRLLFDKMEATALEPKRSRDFIHGLIHER</sequence>
<dbReference type="InterPro" id="IPR043917">
    <property type="entry name" value="DUF5753"/>
</dbReference>